<proteinExistence type="predicted"/>
<evidence type="ECO:0000313" key="2">
    <source>
        <dbReference type="Proteomes" id="UP001500575"/>
    </source>
</evidence>
<dbReference type="Proteomes" id="UP001500575">
    <property type="component" value="Unassembled WGS sequence"/>
</dbReference>
<gene>
    <name evidence="1" type="ORF">GCM10009843_35840</name>
</gene>
<sequence length="122" mass="13298">MVRLPITPDNIYLADNGRWTWCGVDVTDHPFWWLCADCGLSYEETIAVKTAASDCGLSACPACKVKAALCSVSGCWDAIRAEWECECGAVTKICRQHVDFMSDELSRCGPAAFTTVTLLRGA</sequence>
<comment type="caution">
    <text evidence="1">The sequence shown here is derived from an EMBL/GenBank/DDBJ whole genome shotgun (WGS) entry which is preliminary data.</text>
</comment>
<evidence type="ECO:0000313" key="1">
    <source>
        <dbReference type="EMBL" id="GAA2131873.1"/>
    </source>
</evidence>
<accession>A0ABN2YT72</accession>
<dbReference type="RefSeq" id="WP_344305191.1">
    <property type="nucleotide sequence ID" value="NZ_BAAAQQ010000013.1"/>
</dbReference>
<protein>
    <recommendedName>
        <fullName evidence="3">Zinc-ribbon domain-containing protein</fullName>
    </recommendedName>
</protein>
<organism evidence="1 2">
    <name type="scientific">Nocardioides bigeumensis</name>
    <dbReference type="NCBI Taxonomy" id="433657"/>
    <lineage>
        <taxon>Bacteria</taxon>
        <taxon>Bacillati</taxon>
        <taxon>Actinomycetota</taxon>
        <taxon>Actinomycetes</taxon>
        <taxon>Propionibacteriales</taxon>
        <taxon>Nocardioidaceae</taxon>
        <taxon>Nocardioides</taxon>
    </lineage>
</organism>
<name>A0ABN2YT72_9ACTN</name>
<keyword evidence="2" id="KW-1185">Reference proteome</keyword>
<evidence type="ECO:0008006" key="3">
    <source>
        <dbReference type="Google" id="ProtNLM"/>
    </source>
</evidence>
<reference evidence="1 2" key="1">
    <citation type="journal article" date="2019" name="Int. J. Syst. Evol. Microbiol.">
        <title>The Global Catalogue of Microorganisms (GCM) 10K type strain sequencing project: providing services to taxonomists for standard genome sequencing and annotation.</title>
        <authorList>
            <consortium name="The Broad Institute Genomics Platform"/>
            <consortium name="The Broad Institute Genome Sequencing Center for Infectious Disease"/>
            <person name="Wu L."/>
            <person name="Ma J."/>
        </authorList>
    </citation>
    <scope>NUCLEOTIDE SEQUENCE [LARGE SCALE GENOMIC DNA]</scope>
    <source>
        <strain evidence="1 2">JCM 16021</strain>
    </source>
</reference>
<dbReference type="EMBL" id="BAAAQQ010000013">
    <property type="protein sequence ID" value="GAA2131873.1"/>
    <property type="molecule type" value="Genomic_DNA"/>
</dbReference>